<keyword evidence="2" id="KW-0408">Iron</keyword>
<protein>
    <submittedName>
        <fullName evidence="5">Protein SRG1</fullName>
    </submittedName>
</protein>
<comment type="caution">
    <text evidence="5">The sequence shown here is derived from an EMBL/GenBank/DDBJ whole genome shotgun (WGS) entry which is preliminary data.</text>
</comment>
<dbReference type="Pfam" id="PF14226">
    <property type="entry name" value="DIOX_N"/>
    <property type="match status" value="1"/>
</dbReference>
<dbReference type="InterPro" id="IPR027443">
    <property type="entry name" value="IPNS-like_sf"/>
</dbReference>
<keyword evidence="6" id="KW-1185">Reference proteome</keyword>
<feature type="domain" description="Non-haem dioxygenase N-terminal" evidence="4">
    <location>
        <begin position="2"/>
        <end position="41"/>
    </location>
</feature>
<dbReference type="Gramene" id="OMO52957">
    <property type="protein sequence ID" value="OMO52957"/>
    <property type="gene ID" value="CCACVL1_28965"/>
</dbReference>
<reference evidence="5 6" key="1">
    <citation type="submission" date="2013-09" db="EMBL/GenBank/DDBJ databases">
        <title>Corchorus capsularis genome sequencing.</title>
        <authorList>
            <person name="Alam M."/>
            <person name="Haque M.S."/>
            <person name="Islam M.S."/>
            <person name="Emdad E.M."/>
            <person name="Islam M.M."/>
            <person name="Ahmed B."/>
            <person name="Halim A."/>
            <person name="Hossen Q.M.M."/>
            <person name="Hossain M.Z."/>
            <person name="Ahmed R."/>
            <person name="Khan M.M."/>
            <person name="Islam R."/>
            <person name="Rashid M.M."/>
            <person name="Khan S.A."/>
            <person name="Rahman M.S."/>
            <person name="Alam M."/>
        </authorList>
    </citation>
    <scope>NUCLEOTIDE SEQUENCE [LARGE SCALE GENOMIC DNA]</scope>
    <source>
        <strain evidence="6">cv. CVL-1</strain>
        <tissue evidence="5">Whole seedling</tissue>
    </source>
</reference>
<evidence type="ECO:0000313" key="6">
    <source>
        <dbReference type="Proteomes" id="UP000188268"/>
    </source>
</evidence>
<feature type="region of interest" description="Disordered" evidence="3">
    <location>
        <begin position="1"/>
        <end position="58"/>
    </location>
</feature>
<dbReference type="STRING" id="210143.A0A1R3G4I2"/>
<feature type="compositionally biased region" description="Basic and acidic residues" evidence="3">
    <location>
        <begin position="12"/>
        <end position="30"/>
    </location>
</feature>
<dbReference type="EMBL" id="AWWV01015366">
    <property type="protein sequence ID" value="OMO52957.1"/>
    <property type="molecule type" value="Genomic_DNA"/>
</dbReference>
<sequence length="58" mass="6455">AIGHRIPTSFLDKTRQDTREFSEQPMEEKKKYNKGIGEVEGNGGDPTPEEGEVYLSSA</sequence>
<evidence type="ECO:0000259" key="4">
    <source>
        <dbReference type="Pfam" id="PF14226"/>
    </source>
</evidence>
<organism evidence="5 6">
    <name type="scientific">Corchorus capsularis</name>
    <name type="common">Jute</name>
    <dbReference type="NCBI Taxonomy" id="210143"/>
    <lineage>
        <taxon>Eukaryota</taxon>
        <taxon>Viridiplantae</taxon>
        <taxon>Streptophyta</taxon>
        <taxon>Embryophyta</taxon>
        <taxon>Tracheophyta</taxon>
        <taxon>Spermatophyta</taxon>
        <taxon>Magnoliopsida</taxon>
        <taxon>eudicotyledons</taxon>
        <taxon>Gunneridae</taxon>
        <taxon>Pentapetalae</taxon>
        <taxon>rosids</taxon>
        <taxon>malvids</taxon>
        <taxon>Malvales</taxon>
        <taxon>Malvaceae</taxon>
        <taxon>Grewioideae</taxon>
        <taxon>Apeibeae</taxon>
        <taxon>Corchorus</taxon>
    </lineage>
</organism>
<dbReference type="AlphaFoldDB" id="A0A1R3G4I2"/>
<evidence type="ECO:0000256" key="1">
    <source>
        <dbReference type="ARBA" id="ARBA00022723"/>
    </source>
</evidence>
<dbReference type="Proteomes" id="UP000188268">
    <property type="component" value="Unassembled WGS sequence"/>
</dbReference>
<accession>A0A1R3G4I2</accession>
<keyword evidence="1" id="KW-0479">Metal-binding</keyword>
<dbReference type="GO" id="GO:0046872">
    <property type="term" value="F:metal ion binding"/>
    <property type="evidence" value="ECO:0007669"/>
    <property type="project" value="UniProtKB-KW"/>
</dbReference>
<gene>
    <name evidence="5" type="ORF">CCACVL1_28965</name>
</gene>
<evidence type="ECO:0000256" key="3">
    <source>
        <dbReference type="SAM" id="MobiDB-lite"/>
    </source>
</evidence>
<evidence type="ECO:0000256" key="2">
    <source>
        <dbReference type="ARBA" id="ARBA00023004"/>
    </source>
</evidence>
<name>A0A1R3G4I2_COCAP</name>
<dbReference type="OrthoDB" id="288590at2759"/>
<proteinExistence type="predicted"/>
<dbReference type="InterPro" id="IPR026992">
    <property type="entry name" value="DIOX_N"/>
</dbReference>
<evidence type="ECO:0000313" key="5">
    <source>
        <dbReference type="EMBL" id="OMO52957.1"/>
    </source>
</evidence>
<feature type="non-terminal residue" evidence="5">
    <location>
        <position position="1"/>
    </location>
</feature>
<dbReference type="Gene3D" id="2.60.120.330">
    <property type="entry name" value="B-lactam Antibiotic, Isopenicillin N Synthase, Chain"/>
    <property type="match status" value="1"/>
</dbReference>